<reference evidence="1" key="1">
    <citation type="submission" date="2023-03" db="EMBL/GenBank/DDBJ databases">
        <title>Borrelidin-producing and root-colonizing Streptomyces rochei is a potent biopesticide for soil-borne oomycete-caused plant diseases.</title>
        <authorList>
            <person name="Zhou D."/>
            <person name="Wang X."/>
            <person name="Navarro-Munoz J.C."/>
            <person name="Li W."/>
            <person name="Li J."/>
            <person name="Jiu M."/>
            <person name="Deng S."/>
            <person name="Ye Y."/>
            <person name="Daly P."/>
            <person name="Wei L."/>
        </authorList>
    </citation>
    <scope>NUCLEOTIDE SEQUENCE</scope>
    <source>
        <strain evidence="1">JK1</strain>
    </source>
</reference>
<gene>
    <name evidence="1" type="ORF">P7W03_34130</name>
</gene>
<dbReference type="Proteomes" id="UP001231701">
    <property type="component" value="Chromosome"/>
</dbReference>
<evidence type="ECO:0000313" key="1">
    <source>
        <dbReference type="EMBL" id="WMC90353.1"/>
    </source>
</evidence>
<evidence type="ECO:0000313" key="2">
    <source>
        <dbReference type="Proteomes" id="UP001231701"/>
    </source>
</evidence>
<dbReference type="GeneID" id="90947184"/>
<name>A0AAX3ZUE9_STRRO</name>
<sequence>MTQQPQPPVPYLQTSDYRWTEAAFRLLEAGALTATVTARDNIASAVVDGVCPRCAHPFTDRRSLTAVTNGLGGTRAAPGGGPGLAEPVGAAEAVVLDVTCSCGVPHPTGETGAAADATAVTGCGVSFRIELAPEHDPVGGRP</sequence>
<proteinExistence type="predicted"/>
<dbReference type="EMBL" id="CP121271">
    <property type="protein sequence ID" value="WMC90353.1"/>
    <property type="molecule type" value="Genomic_DNA"/>
</dbReference>
<accession>A0AAX3ZUE9</accession>
<protein>
    <submittedName>
        <fullName evidence="1">Uncharacterized protein</fullName>
    </submittedName>
</protein>
<dbReference type="RefSeq" id="WP_019328228.1">
    <property type="nucleotide sequence ID" value="NZ_CP121271.1"/>
</dbReference>
<organism evidence="1 2">
    <name type="scientific">Streptomyces rochei</name>
    <name type="common">Streptomyces parvullus</name>
    <dbReference type="NCBI Taxonomy" id="1928"/>
    <lineage>
        <taxon>Bacteria</taxon>
        <taxon>Bacillati</taxon>
        <taxon>Actinomycetota</taxon>
        <taxon>Actinomycetes</taxon>
        <taxon>Kitasatosporales</taxon>
        <taxon>Streptomycetaceae</taxon>
        <taxon>Streptomyces</taxon>
        <taxon>Streptomyces rochei group</taxon>
    </lineage>
</organism>
<dbReference type="AlphaFoldDB" id="A0AAX3ZUE9"/>